<sequence length="449" mass="50777">MEEEEAGILEAYELQFSDLMLLSSNKDSRPSFSSEEIERLESIARSVMENLGPTGPGLLTITGVPNASHLRRTLLPLARRLALLNSDHRKRLLKEHGLGSDVPLKNLDRTVSSFAMQLKYMQGVEITGGEASHEGGDNHNREQHYPAADELRDFQDSEFKNLSNSFKELGFCMIEVALRLARVCDRAIGGQELEQSLLESFTAKGRLIHYHSTLDNLILKEAAKRQQSTKRKATQHSIRNEQPHINGNEARSCENHSNLWQQWHYDYGIFTVLTAPYFILPCHKQTPRENGCFCRSCEQECPSPSGHTYLEIYDLNKNRIQKVRASPESFVVQVGEAADILSKGKLCASLHSVHRPVKVEDLSRETFVVFLQPAWNKTFSLADYPVRNFQSNCENYALCTEETSGKLAEELHKIVPPLGSRLKDGMTFAEFSKETTKQYYGGNGLQSKR</sequence>
<dbReference type="AlphaFoldDB" id="A0A4S4EDQ5"/>
<protein>
    <recommendedName>
        <fullName evidence="4">Isopenicillin N synthase-like Fe(2+) 2OG dioxygenase domain-containing protein</fullName>
    </recommendedName>
</protein>
<dbReference type="InterPro" id="IPR027443">
    <property type="entry name" value="IPNS-like_sf"/>
</dbReference>
<keyword evidence="3" id="KW-1185">Reference proteome</keyword>
<evidence type="ECO:0000313" key="3">
    <source>
        <dbReference type="Proteomes" id="UP000306102"/>
    </source>
</evidence>
<dbReference type="Gene3D" id="2.60.120.330">
    <property type="entry name" value="B-lactam Antibiotic, Isopenicillin N Synthase, Chain"/>
    <property type="match status" value="1"/>
</dbReference>
<dbReference type="PANTHER" id="PTHR48253">
    <property type="match status" value="1"/>
</dbReference>
<reference evidence="2 3" key="1">
    <citation type="journal article" date="2018" name="Proc. Natl. Acad. Sci. U.S.A.">
        <title>Draft genome sequence of Camellia sinensis var. sinensis provides insights into the evolution of the tea genome and tea quality.</title>
        <authorList>
            <person name="Wei C."/>
            <person name="Yang H."/>
            <person name="Wang S."/>
            <person name="Zhao J."/>
            <person name="Liu C."/>
            <person name="Gao L."/>
            <person name="Xia E."/>
            <person name="Lu Y."/>
            <person name="Tai Y."/>
            <person name="She G."/>
            <person name="Sun J."/>
            <person name="Cao H."/>
            <person name="Tong W."/>
            <person name="Gao Q."/>
            <person name="Li Y."/>
            <person name="Deng W."/>
            <person name="Jiang X."/>
            <person name="Wang W."/>
            <person name="Chen Q."/>
            <person name="Zhang S."/>
            <person name="Li H."/>
            <person name="Wu J."/>
            <person name="Wang P."/>
            <person name="Li P."/>
            <person name="Shi C."/>
            <person name="Zheng F."/>
            <person name="Jian J."/>
            <person name="Huang B."/>
            <person name="Shan D."/>
            <person name="Shi M."/>
            <person name="Fang C."/>
            <person name="Yue Y."/>
            <person name="Li F."/>
            <person name="Li D."/>
            <person name="Wei S."/>
            <person name="Han B."/>
            <person name="Jiang C."/>
            <person name="Yin Y."/>
            <person name="Xia T."/>
            <person name="Zhang Z."/>
            <person name="Bennetzen J.L."/>
            <person name="Zhao S."/>
            <person name="Wan X."/>
        </authorList>
    </citation>
    <scope>NUCLEOTIDE SEQUENCE [LARGE SCALE GENOMIC DNA]</scope>
    <source>
        <strain evidence="3">cv. Shuchazao</strain>
        <tissue evidence="2">Leaf</tissue>
    </source>
</reference>
<dbReference type="SUPFAM" id="SSF51197">
    <property type="entry name" value="Clavaminate synthase-like"/>
    <property type="match status" value="1"/>
</dbReference>
<evidence type="ECO:0000313" key="2">
    <source>
        <dbReference type="EMBL" id="THG14004.1"/>
    </source>
</evidence>
<dbReference type="Proteomes" id="UP000306102">
    <property type="component" value="Unassembled WGS sequence"/>
</dbReference>
<comment type="caution">
    <text evidence="2">The sequence shown here is derived from an EMBL/GenBank/DDBJ whole genome shotgun (WGS) entry which is preliminary data.</text>
</comment>
<gene>
    <name evidence="2" type="ORF">TEA_022777</name>
</gene>
<organism evidence="2 3">
    <name type="scientific">Camellia sinensis var. sinensis</name>
    <name type="common">China tea</name>
    <dbReference type="NCBI Taxonomy" id="542762"/>
    <lineage>
        <taxon>Eukaryota</taxon>
        <taxon>Viridiplantae</taxon>
        <taxon>Streptophyta</taxon>
        <taxon>Embryophyta</taxon>
        <taxon>Tracheophyta</taxon>
        <taxon>Spermatophyta</taxon>
        <taxon>Magnoliopsida</taxon>
        <taxon>eudicotyledons</taxon>
        <taxon>Gunneridae</taxon>
        <taxon>Pentapetalae</taxon>
        <taxon>asterids</taxon>
        <taxon>Ericales</taxon>
        <taxon>Theaceae</taxon>
        <taxon>Camellia</taxon>
    </lineage>
</organism>
<evidence type="ECO:0000256" key="1">
    <source>
        <dbReference type="SAM" id="MobiDB-lite"/>
    </source>
</evidence>
<name>A0A4S4EDQ5_CAMSN</name>
<evidence type="ECO:0008006" key="4">
    <source>
        <dbReference type="Google" id="ProtNLM"/>
    </source>
</evidence>
<dbReference type="EMBL" id="SDRB02005575">
    <property type="protein sequence ID" value="THG14004.1"/>
    <property type="molecule type" value="Genomic_DNA"/>
</dbReference>
<feature type="region of interest" description="Disordered" evidence="1">
    <location>
        <begin position="225"/>
        <end position="248"/>
    </location>
</feature>
<accession>A0A4S4EDQ5</accession>
<proteinExistence type="predicted"/>
<dbReference type="PANTHER" id="PTHR48253:SF2">
    <property type="entry name" value="ISOPENICILLIN N SYNTHASE-LIKE FE(2+) 2OG DIOXYGENASE DOMAIN-CONTAINING PROTEIN"/>
    <property type="match status" value="1"/>
</dbReference>